<reference evidence="9 10" key="1">
    <citation type="submission" date="2019-09" db="EMBL/GenBank/DDBJ databases">
        <title>NBRP : Genome information of microbial organism related human and environment.</title>
        <authorList>
            <person name="Hattori M."/>
            <person name="Oshima K."/>
            <person name="Inaba H."/>
            <person name="Suda W."/>
            <person name="Sakamoto M."/>
            <person name="Iino T."/>
            <person name="Kitahara M."/>
            <person name="Oshida Y."/>
            <person name="Iida T."/>
            <person name="Kudo T."/>
            <person name="Itoh T."/>
            <person name="Ohkuma M."/>
        </authorList>
    </citation>
    <scope>NUCLEOTIDE SEQUENCE [LARGE SCALE GENOMIC DNA]</scope>
    <source>
        <strain evidence="9 10">Hi-2</strain>
    </source>
</reference>
<evidence type="ECO:0000256" key="2">
    <source>
        <dbReference type="ARBA" id="ARBA00022475"/>
    </source>
</evidence>
<feature type="transmembrane region" description="Helical" evidence="6">
    <location>
        <begin position="16"/>
        <end position="35"/>
    </location>
</feature>
<name>A0A5A7MTM0_9PROT</name>
<feature type="domain" description="MacB-like periplasmic core" evidence="8">
    <location>
        <begin position="23"/>
        <end position="227"/>
    </location>
</feature>
<keyword evidence="4 6" id="KW-1133">Transmembrane helix</keyword>
<feature type="domain" description="ABC3 transporter permease C-terminal" evidence="7">
    <location>
        <begin position="264"/>
        <end position="376"/>
    </location>
</feature>
<dbReference type="PANTHER" id="PTHR43738">
    <property type="entry name" value="ABC TRANSPORTER, MEMBRANE PROTEIN"/>
    <property type="match status" value="1"/>
</dbReference>
<dbReference type="InterPro" id="IPR025857">
    <property type="entry name" value="MacB_PCD"/>
</dbReference>
<keyword evidence="3 6" id="KW-0812">Transmembrane</keyword>
<proteinExistence type="predicted"/>
<dbReference type="PANTHER" id="PTHR43738:SF3">
    <property type="entry name" value="ABC TRANSPORTER PERMEASE"/>
    <property type="match status" value="1"/>
</dbReference>
<feature type="transmembrane region" description="Helical" evidence="6">
    <location>
        <begin position="304"/>
        <end position="330"/>
    </location>
</feature>
<dbReference type="Proteomes" id="UP000322084">
    <property type="component" value="Unassembled WGS sequence"/>
</dbReference>
<dbReference type="EMBL" id="BKCL01000007">
    <property type="protein sequence ID" value="GEQ98633.1"/>
    <property type="molecule type" value="Genomic_DNA"/>
</dbReference>
<dbReference type="AlphaFoldDB" id="A0A5A7MTM0"/>
<keyword evidence="2" id="KW-1003">Cell membrane</keyword>
<dbReference type="InterPro" id="IPR003838">
    <property type="entry name" value="ABC3_permease_C"/>
</dbReference>
<evidence type="ECO:0000256" key="4">
    <source>
        <dbReference type="ARBA" id="ARBA00022989"/>
    </source>
</evidence>
<evidence type="ECO:0000313" key="9">
    <source>
        <dbReference type="EMBL" id="GEQ98633.1"/>
    </source>
</evidence>
<evidence type="ECO:0000313" key="10">
    <source>
        <dbReference type="Proteomes" id="UP000322084"/>
    </source>
</evidence>
<evidence type="ECO:0000256" key="5">
    <source>
        <dbReference type="ARBA" id="ARBA00023136"/>
    </source>
</evidence>
<accession>A0A5A7MTM0</accession>
<feature type="transmembrane region" description="Helical" evidence="6">
    <location>
        <begin position="257"/>
        <end position="284"/>
    </location>
</feature>
<feature type="transmembrane region" description="Helical" evidence="6">
    <location>
        <begin position="350"/>
        <end position="374"/>
    </location>
</feature>
<dbReference type="GO" id="GO:0005886">
    <property type="term" value="C:plasma membrane"/>
    <property type="evidence" value="ECO:0007669"/>
    <property type="project" value="UniProtKB-SubCell"/>
</dbReference>
<evidence type="ECO:0000256" key="6">
    <source>
        <dbReference type="SAM" id="Phobius"/>
    </source>
</evidence>
<comment type="subcellular location">
    <subcellularLocation>
        <location evidence="1">Cell membrane</location>
        <topology evidence="1">Multi-pass membrane protein</topology>
    </subcellularLocation>
</comment>
<evidence type="ECO:0000259" key="8">
    <source>
        <dbReference type="Pfam" id="PF12704"/>
    </source>
</evidence>
<dbReference type="Pfam" id="PF02687">
    <property type="entry name" value="FtsX"/>
    <property type="match status" value="1"/>
</dbReference>
<evidence type="ECO:0000256" key="1">
    <source>
        <dbReference type="ARBA" id="ARBA00004651"/>
    </source>
</evidence>
<organism evidence="9 10">
    <name type="scientific">Iodidimonas gelatinilytica</name>
    <dbReference type="NCBI Taxonomy" id="1236966"/>
    <lineage>
        <taxon>Bacteria</taxon>
        <taxon>Pseudomonadati</taxon>
        <taxon>Pseudomonadota</taxon>
        <taxon>Alphaproteobacteria</taxon>
        <taxon>Iodidimonadales</taxon>
        <taxon>Iodidimonadaceae</taxon>
        <taxon>Iodidimonas</taxon>
    </lineage>
</organism>
<keyword evidence="5 6" id="KW-0472">Membrane</keyword>
<dbReference type="RefSeq" id="WP_150000890.1">
    <property type="nucleotide sequence ID" value="NZ_BKCL01000007.1"/>
</dbReference>
<protein>
    <submittedName>
        <fullName evidence="9">ABC transporter substrate-binding protein</fullName>
    </submittedName>
</protein>
<evidence type="ECO:0000256" key="3">
    <source>
        <dbReference type="ARBA" id="ARBA00022692"/>
    </source>
</evidence>
<dbReference type="Pfam" id="PF12704">
    <property type="entry name" value="MacB_PCD"/>
    <property type="match status" value="1"/>
</dbReference>
<sequence>MTHGTLIWKNLTRYRLRFFLTTFAIFIAFFLFGILQSFDKALDAGAELAADDRLVVSNRINFTQPLPIAYVDRIRSMDGVLHATHQSWLGSYYQEQRNFIFGFAVDPESFLAVYQDDVVLPAEQIDAFIKDRRGVLVGADTAETYGWALGDLVPISSNIWQQADGSKVWDVVIKGIFKSSRDELPANGLYMHYDYLNEARTFGKDFTGTVALTTTDPALNDQVAQAIDFRFQNSAYATETRTEAAFNRSFVDQLGNIGLIISSVVGAALFTILIIVGNTMALSIRERTSEIGVMKALGFRASTVFSMVLGEAFGLAFFGGLIGTITAWGLVEIARNIPGFPFVLGFPTSVWLQAFGLMVVLGVLTGLFPAWNAYRLKLSTAFARV</sequence>
<dbReference type="InterPro" id="IPR051125">
    <property type="entry name" value="ABC-4/HrtB_transporter"/>
</dbReference>
<evidence type="ECO:0000259" key="7">
    <source>
        <dbReference type="Pfam" id="PF02687"/>
    </source>
</evidence>
<gene>
    <name evidence="9" type="ORF">JCM17844_22700</name>
</gene>
<comment type="caution">
    <text evidence="9">The sequence shown here is derived from an EMBL/GenBank/DDBJ whole genome shotgun (WGS) entry which is preliminary data.</text>
</comment>